<feature type="non-terminal residue" evidence="4">
    <location>
        <position position="305"/>
    </location>
</feature>
<organism evidence="4">
    <name type="scientific">marine metagenome</name>
    <dbReference type="NCBI Taxonomy" id="408172"/>
    <lineage>
        <taxon>unclassified sequences</taxon>
        <taxon>metagenomes</taxon>
        <taxon>ecological metagenomes</taxon>
    </lineage>
</organism>
<dbReference type="SUPFAM" id="SSF50129">
    <property type="entry name" value="GroES-like"/>
    <property type="match status" value="1"/>
</dbReference>
<dbReference type="InterPro" id="IPR020843">
    <property type="entry name" value="ER"/>
</dbReference>
<name>A0A382IGJ9_9ZZZZ</name>
<keyword evidence="2" id="KW-0560">Oxidoreductase</keyword>
<reference evidence="4" key="1">
    <citation type="submission" date="2018-05" db="EMBL/GenBank/DDBJ databases">
        <authorList>
            <person name="Lanie J.A."/>
            <person name="Ng W.-L."/>
            <person name="Kazmierczak K.M."/>
            <person name="Andrzejewski T.M."/>
            <person name="Davidsen T.M."/>
            <person name="Wayne K.J."/>
            <person name="Tettelin H."/>
            <person name="Glass J.I."/>
            <person name="Rusch D."/>
            <person name="Podicherti R."/>
            <person name="Tsui H.-C.T."/>
            <person name="Winkler M.E."/>
        </authorList>
    </citation>
    <scope>NUCLEOTIDE SEQUENCE</scope>
</reference>
<evidence type="ECO:0000313" key="4">
    <source>
        <dbReference type="EMBL" id="SVB98780.1"/>
    </source>
</evidence>
<dbReference type="InterPro" id="IPR013149">
    <property type="entry name" value="ADH-like_C"/>
</dbReference>
<evidence type="ECO:0000256" key="1">
    <source>
        <dbReference type="ARBA" id="ARBA00022857"/>
    </source>
</evidence>
<protein>
    <recommendedName>
        <fullName evidence="3">Enoyl reductase (ER) domain-containing protein</fullName>
    </recommendedName>
</protein>
<dbReference type="InterPro" id="IPR036291">
    <property type="entry name" value="NAD(P)-bd_dom_sf"/>
</dbReference>
<dbReference type="Pfam" id="PF00107">
    <property type="entry name" value="ADH_zinc_N"/>
    <property type="match status" value="1"/>
</dbReference>
<dbReference type="Gene3D" id="3.40.50.720">
    <property type="entry name" value="NAD(P)-binding Rossmann-like Domain"/>
    <property type="match status" value="1"/>
</dbReference>
<dbReference type="GO" id="GO:0003960">
    <property type="term" value="F:quinone reductase (NADPH) activity"/>
    <property type="evidence" value="ECO:0007669"/>
    <property type="project" value="TreeGrafter"/>
</dbReference>
<dbReference type="AlphaFoldDB" id="A0A382IGJ9"/>
<dbReference type="PANTHER" id="PTHR48106">
    <property type="entry name" value="QUINONE OXIDOREDUCTASE PIG3-RELATED"/>
    <property type="match status" value="1"/>
</dbReference>
<dbReference type="Gene3D" id="3.90.180.10">
    <property type="entry name" value="Medium-chain alcohol dehydrogenases, catalytic domain"/>
    <property type="match status" value="1"/>
</dbReference>
<dbReference type="SMART" id="SM00829">
    <property type="entry name" value="PKS_ER"/>
    <property type="match status" value="1"/>
</dbReference>
<feature type="domain" description="Enoyl reductase (ER)" evidence="3">
    <location>
        <begin position="13"/>
        <end position="303"/>
    </location>
</feature>
<dbReference type="GO" id="GO:0070402">
    <property type="term" value="F:NADPH binding"/>
    <property type="evidence" value="ECO:0007669"/>
    <property type="project" value="TreeGrafter"/>
</dbReference>
<keyword evidence="1" id="KW-0521">NADP</keyword>
<evidence type="ECO:0000259" key="3">
    <source>
        <dbReference type="SMART" id="SM00829"/>
    </source>
</evidence>
<accession>A0A382IGJ9</accession>
<dbReference type="InterPro" id="IPR011032">
    <property type="entry name" value="GroES-like_sf"/>
</dbReference>
<dbReference type="InterPro" id="IPR013154">
    <property type="entry name" value="ADH-like_N"/>
</dbReference>
<evidence type="ECO:0000256" key="2">
    <source>
        <dbReference type="ARBA" id="ARBA00023002"/>
    </source>
</evidence>
<proteinExistence type="predicted"/>
<dbReference type="PANTHER" id="PTHR48106:SF13">
    <property type="entry name" value="QUINONE OXIDOREDUCTASE-RELATED"/>
    <property type="match status" value="1"/>
</dbReference>
<dbReference type="GO" id="GO:0005829">
    <property type="term" value="C:cytosol"/>
    <property type="evidence" value="ECO:0007669"/>
    <property type="project" value="TreeGrafter"/>
</dbReference>
<gene>
    <name evidence="4" type="ORF">METZ01_LOCUS251634</name>
</gene>
<dbReference type="GO" id="GO:0035925">
    <property type="term" value="F:mRNA 3'-UTR AU-rich region binding"/>
    <property type="evidence" value="ECO:0007669"/>
    <property type="project" value="TreeGrafter"/>
</dbReference>
<dbReference type="SUPFAM" id="SSF51735">
    <property type="entry name" value="NAD(P)-binding Rossmann-fold domains"/>
    <property type="match status" value="1"/>
</dbReference>
<sequence length="305" mass="32418">MAMMRAAVVSEPGGLENIKIEDLDIPQPGPGQILVQVHYCGCNWADTQMREGIYPHPTNYPVTLGLEIAGEVVDVGSHVSHLKPGQQVSTLVENGGYANFCVADAGLATVVPADFSLASAAAYPVQGLTAYHMLYTVGRISAGDWVLVHACGGGVGLFVTQLAVQAGANVIGTVGTAGKEKNPLAYGATSVINLKDGDFVEQVLDLTQGQGVDLAIDSLGATTLDKTFSAVRMLGHVINIGEAEGNPIENIRQRCLVRSQTFTRLHLGHVIDFPELWQKGNQFILDALQAGWLNPTIVETFDLEN</sequence>
<dbReference type="Pfam" id="PF08240">
    <property type="entry name" value="ADH_N"/>
    <property type="match status" value="1"/>
</dbReference>
<dbReference type="EMBL" id="UINC01067272">
    <property type="protein sequence ID" value="SVB98780.1"/>
    <property type="molecule type" value="Genomic_DNA"/>
</dbReference>